<reference evidence="3 4" key="1">
    <citation type="submission" date="2024-03" db="EMBL/GenBank/DDBJ databases">
        <title>A high-quality draft genome sequence of Diaporthe vaccinii, a causative agent of upright dieback and viscid rot disease in cranberry plants.</title>
        <authorList>
            <person name="Sarrasin M."/>
            <person name="Lang B.F."/>
            <person name="Burger G."/>
        </authorList>
    </citation>
    <scope>NUCLEOTIDE SEQUENCE [LARGE SCALE GENOMIC DNA]</scope>
    <source>
        <strain evidence="3 4">IS7</strain>
    </source>
</reference>
<proteinExistence type="predicted"/>
<keyword evidence="4" id="KW-1185">Reference proteome</keyword>
<dbReference type="PANTHER" id="PTHR28243:SF1">
    <property type="entry name" value="PYRIDOXAMINE 5'-PHOSPHATE OXIDASE ALR4036 FAMILY FMN-BINDING DOMAIN-CONTAINING PROTEIN"/>
    <property type="match status" value="1"/>
</dbReference>
<comment type="caution">
    <text evidence="3">The sequence shown here is derived from an EMBL/GenBank/DDBJ whole genome shotgun (WGS) entry which is preliminary data.</text>
</comment>
<dbReference type="EMBL" id="JBAWTH010000025">
    <property type="protein sequence ID" value="KAL2286240.1"/>
    <property type="molecule type" value="Genomic_DNA"/>
</dbReference>
<name>A0ABR4EVC0_9PEZI</name>
<evidence type="ECO:0000256" key="1">
    <source>
        <dbReference type="SAM" id="MobiDB-lite"/>
    </source>
</evidence>
<protein>
    <recommendedName>
        <fullName evidence="2">Pyridoxamine 5'-phosphate oxidase Alr4036 family FMN-binding domain-containing protein</fullName>
    </recommendedName>
</protein>
<dbReference type="Gene3D" id="2.30.110.10">
    <property type="entry name" value="Electron Transport, Fmn-binding Protein, Chain A"/>
    <property type="match status" value="1"/>
</dbReference>
<dbReference type="InterPro" id="IPR024624">
    <property type="entry name" value="Pyridox_Oxase_Alr4036_FMN-bd"/>
</dbReference>
<feature type="region of interest" description="Disordered" evidence="1">
    <location>
        <begin position="233"/>
        <end position="264"/>
    </location>
</feature>
<feature type="region of interest" description="Disordered" evidence="1">
    <location>
        <begin position="1"/>
        <end position="32"/>
    </location>
</feature>
<evidence type="ECO:0000313" key="3">
    <source>
        <dbReference type="EMBL" id="KAL2286240.1"/>
    </source>
</evidence>
<evidence type="ECO:0000259" key="2">
    <source>
        <dbReference type="Pfam" id="PF12766"/>
    </source>
</evidence>
<gene>
    <name evidence="3" type="ORF">FJTKL_07041</name>
</gene>
<evidence type="ECO:0000313" key="4">
    <source>
        <dbReference type="Proteomes" id="UP001600888"/>
    </source>
</evidence>
<dbReference type="SUPFAM" id="SSF50475">
    <property type="entry name" value="FMN-binding split barrel"/>
    <property type="match status" value="1"/>
</dbReference>
<feature type="compositionally biased region" description="Low complexity" evidence="1">
    <location>
        <begin position="19"/>
        <end position="29"/>
    </location>
</feature>
<dbReference type="Pfam" id="PF12766">
    <property type="entry name" value="Pyridox_oxase_2"/>
    <property type="match status" value="1"/>
</dbReference>
<dbReference type="Proteomes" id="UP001600888">
    <property type="component" value="Unassembled WGS sequence"/>
</dbReference>
<accession>A0ABR4EVC0</accession>
<organism evidence="3 4">
    <name type="scientific">Diaporthe vaccinii</name>
    <dbReference type="NCBI Taxonomy" id="105482"/>
    <lineage>
        <taxon>Eukaryota</taxon>
        <taxon>Fungi</taxon>
        <taxon>Dikarya</taxon>
        <taxon>Ascomycota</taxon>
        <taxon>Pezizomycotina</taxon>
        <taxon>Sordariomycetes</taxon>
        <taxon>Sordariomycetidae</taxon>
        <taxon>Diaporthales</taxon>
        <taxon>Diaporthaceae</taxon>
        <taxon>Diaporthe</taxon>
        <taxon>Diaporthe eres species complex</taxon>
    </lineage>
</organism>
<feature type="domain" description="Pyridoxamine 5'-phosphate oxidase Alr4036 family FMN-binding" evidence="2">
    <location>
        <begin position="54"/>
        <end position="179"/>
    </location>
</feature>
<sequence length="332" mass="35617">MNASLTSRAVLKTVPPLKSSASSTTTRPSRANRRLINIASHLTKMASPTPTAAAPWRAQFLDHVSKLDSPTFTFSSLHQGTGSSQAEPRGRTCVFRGMWASLPPNDKNNASRNPDLFESDCLTLTTDARMAKVPELFESGETGDSPASSSSGGGGPVEAMFWVAETGTQWRLRGHAWVLSHADIGGAGAASSPGAKAARDAISARMRPTSTAGSGEVRQQWSWEREVEAQFGNLSPGMRGSFKNPPPGTPRAKEPGPGEGLGQKVGDELLKDEVARRNFRVVVVVPEEVDTWDGKDPDNQRRYVYTYVGADAKATSPGGEVIDGWEKVEVWP</sequence>
<dbReference type="InterPro" id="IPR012349">
    <property type="entry name" value="Split_barrel_FMN-bd"/>
</dbReference>
<dbReference type="PANTHER" id="PTHR28243">
    <property type="entry name" value="AGL049CP"/>
    <property type="match status" value="1"/>
</dbReference>